<keyword evidence="7 9" id="KW-0411">Iron-sulfur</keyword>
<dbReference type="SMART" id="SM00729">
    <property type="entry name" value="Elp3"/>
    <property type="match status" value="1"/>
</dbReference>
<evidence type="ECO:0000256" key="2">
    <source>
        <dbReference type="ARBA" id="ARBA00017228"/>
    </source>
</evidence>
<organism evidence="11 12">
    <name type="scientific">Koleobacter methoxysyntrophicus</name>
    <dbReference type="NCBI Taxonomy" id="2751313"/>
    <lineage>
        <taxon>Bacteria</taxon>
        <taxon>Bacillati</taxon>
        <taxon>Bacillota</taxon>
        <taxon>Clostridia</taxon>
        <taxon>Koleobacterales</taxon>
        <taxon>Koleobacteraceae</taxon>
        <taxon>Koleobacter</taxon>
    </lineage>
</organism>
<evidence type="ECO:0000313" key="11">
    <source>
        <dbReference type="EMBL" id="QSQ10230.1"/>
    </source>
</evidence>
<dbReference type="GO" id="GO:0051539">
    <property type="term" value="F:4 iron, 4 sulfur cluster binding"/>
    <property type="evidence" value="ECO:0007669"/>
    <property type="project" value="UniProtKB-UniRule"/>
</dbReference>
<comment type="function">
    <text evidence="9">Probably acts as a heme chaperone, transferring heme to an unknown acceptor. Binds one molecule of heme per monomer, possibly covalently. Binds 1 [4Fe-4S] cluster. The cluster is coordinated with 3 cysteines and an exchangeable S-adenosyl-L-methionine.</text>
</comment>
<dbReference type="GO" id="GO:0004109">
    <property type="term" value="F:coproporphyrinogen oxidase activity"/>
    <property type="evidence" value="ECO:0007669"/>
    <property type="project" value="InterPro"/>
</dbReference>
<dbReference type="SFLD" id="SFLDG01065">
    <property type="entry name" value="anaerobic_coproporphyrinogen-I"/>
    <property type="match status" value="1"/>
</dbReference>
<keyword evidence="3 9" id="KW-0349">Heme</keyword>
<keyword evidence="5 9" id="KW-0479">Metal-binding</keyword>
<comment type="similarity">
    <text evidence="1">Belongs to the anaerobic coproporphyrinogen-III oxidase family. HemW subfamily.</text>
</comment>
<evidence type="ECO:0000256" key="3">
    <source>
        <dbReference type="ARBA" id="ARBA00022617"/>
    </source>
</evidence>
<dbReference type="RefSeq" id="WP_206707540.1">
    <property type="nucleotide sequence ID" value="NZ_CP059066.1"/>
</dbReference>
<dbReference type="NCBIfam" id="TIGR00539">
    <property type="entry name" value="hemN_rel"/>
    <property type="match status" value="1"/>
</dbReference>
<evidence type="ECO:0000256" key="5">
    <source>
        <dbReference type="ARBA" id="ARBA00022723"/>
    </source>
</evidence>
<dbReference type="InterPro" id="IPR013785">
    <property type="entry name" value="Aldolase_TIM"/>
</dbReference>
<dbReference type="PANTHER" id="PTHR13932">
    <property type="entry name" value="COPROPORPHYRINIGEN III OXIDASE"/>
    <property type="match status" value="1"/>
</dbReference>
<proteinExistence type="inferred from homology"/>
<evidence type="ECO:0000256" key="9">
    <source>
        <dbReference type="RuleBase" id="RU364116"/>
    </source>
</evidence>
<keyword evidence="12" id="KW-1185">Reference proteome</keyword>
<keyword evidence="11" id="KW-0560">Oxidoreductase</keyword>
<dbReference type="InterPro" id="IPR034505">
    <property type="entry name" value="Coproporphyrinogen-III_oxidase"/>
</dbReference>
<dbReference type="GO" id="GO:0046872">
    <property type="term" value="F:metal ion binding"/>
    <property type="evidence" value="ECO:0007669"/>
    <property type="project" value="UniProtKB-UniRule"/>
</dbReference>
<comment type="subcellular location">
    <subcellularLocation>
        <location evidence="9">Cytoplasm</location>
    </subcellularLocation>
</comment>
<dbReference type="InterPro" id="IPR007197">
    <property type="entry name" value="rSAM"/>
</dbReference>
<keyword evidence="9" id="KW-0004">4Fe-4S</keyword>
<dbReference type="Gene3D" id="3.20.20.70">
    <property type="entry name" value="Aldolase class I"/>
    <property type="match status" value="1"/>
</dbReference>
<evidence type="ECO:0000313" key="12">
    <source>
        <dbReference type="Proteomes" id="UP000662904"/>
    </source>
</evidence>
<dbReference type="CDD" id="cd01335">
    <property type="entry name" value="Radical_SAM"/>
    <property type="match status" value="1"/>
</dbReference>
<evidence type="ECO:0000256" key="4">
    <source>
        <dbReference type="ARBA" id="ARBA00022691"/>
    </source>
</evidence>
<dbReference type="Proteomes" id="UP000662904">
    <property type="component" value="Chromosome"/>
</dbReference>
<keyword evidence="8 9" id="KW-0143">Chaperone</keyword>
<dbReference type="GO" id="GO:0005737">
    <property type="term" value="C:cytoplasm"/>
    <property type="evidence" value="ECO:0007669"/>
    <property type="project" value="UniProtKB-SubCell"/>
</dbReference>
<dbReference type="InterPro" id="IPR010723">
    <property type="entry name" value="HemN_C"/>
</dbReference>
<evidence type="ECO:0000256" key="7">
    <source>
        <dbReference type="ARBA" id="ARBA00023014"/>
    </source>
</evidence>
<evidence type="ECO:0000256" key="8">
    <source>
        <dbReference type="ARBA" id="ARBA00023186"/>
    </source>
</evidence>
<dbReference type="KEGG" id="kme:H0A61_02630"/>
<dbReference type="Pfam" id="PF04055">
    <property type="entry name" value="Radical_SAM"/>
    <property type="match status" value="1"/>
</dbReference>
<evidence type="ECO:0000256" key="6">
    <source>
        <dbReference type="ARBA" id="ARBA00023004"/>
    </source>
</evidence>
<dbReference type="Pfam" id="PF06969">
    <property type="entry name" value="HemN_C"/>
    <property type="match status" value="1"/>
</dbReference>
<dbReference type="AlphaFoldDB" id="A0A8A0RRR7"/>
<dbReference type="PANTHER" id="PTHR13932:SF5">
    <property type="entry name" value="RADICAL S-ADENOSYL METHIONINE DOMAIN-CONTAINING PROTEIN 1, MITOCHONDRIAL"/>
    <property type="match status" value="1"/>
</dbReference>
<dbReference type="SFLD" id="SFLDS00029">
    <property type="entry name" value="Radical_SAM"/>
    <property type="match status" value="1"/>
</dbReference>
<keyword evidence="4 9" id="KW-0949">S-adenosyl-L-methionine</keyword>
<dbReference type="SFLD" id="SFLDF00562">
    <property type="entry name" value="HemN-like__clustered_with_heat"/>
    <property type="match status" value="1"/>
</dbReference>
<name>A0A8A0RRR7_9FIRM</name>
<dbReference type="EMBL" id="CP059066">
    <property type="protein sequence ID" value="QSQ10230.1"/>
    <property type="molecule type" value="Genomic_DNA"/>
</dbReference>
<evidence type="ECO:0000259" key="10">
    <source>
        <dbReference type="PROSITE" id="PS51918"/>
    </source>
</evidence>
<evidence type="ECO:0000256" key="1">
    <source>
        <dbReference type="ARBA" id="ARBA00006100"/>
    </source>
</evidence>
<keyword evidence="6 9" id="KW-0408">Iron</keyword>
<dbReference type="InterPro" id="IPR058240">
    <property type="entry name" value="rSAM_sf"/>
</dbReference>
<gene>
    <name evidence="11" type="primary">hemN</name>
    <name evidence="11" type="ORF">H0A61_02630</name>
</gene>
<feature type="domain" description="Radical SAM core" evidence="10">
    <location>
        <begin position="1"/>
        <end position="236"/>
    </location>
</feature>
<accession>A0A8A0RRR7</accession>
<protein>
    <recommendedName>
        <fullName evidence="2 9">Heme chaperone HemW</fullName>
    </recommendedName>
</protein>
<dbReference type="InterPro" id="IPR006638">
    <property type="entry name" value="Elp3/MiaA/NifB-like_rSAM"/>
</dbReference>
<dbReference type="SFLD" id="SFLDF00288">
    <property type="entry name" value="HemN-like__clustered_with_nucl"/>
    <property type="match status" value="1"/>
</dbReference>
<sequence length="380" mass="43863">MNREIGLYIHIPFCKRKCYYCDFNSYSDMEYLIPDYIKALKKEMEYYKGLLEARRVISIYIGGGTPTILTCAQLSEVVTSAVSMLSNWSKELEITVEANPDTLSDKKLGVLKEIGVNRLSLGLQAYQLQLLERLGRFVSPKEFEWGFFSAREKGFSNINVDLIFGLPGQTLAHWEETLMKVIELKPEHISAYSLKIEKGTRLYDEYKKGNLDLPDDESEREMYYIAKGLLTAGNYDHYEISNFAIRGYKCNHNLLYWKNREYIGLGAGAHSHFKNERYYNEENPRKYIQLINKGEIPVKGKETVTSSIEVAETLLMNLRLISGVNKLEFYRRFGYGINDIYGQRIESLKSKGLIEETEDHIMLTSLGLDLANEVFIEFLP</sequence>
<dbReference type="SUPFAM" id="SSF102114">
    <property type="entry name" value="Radical SAM enzymes"/>
    <property type="match status" value="1"/>
</dbReference>
<reference evidence="11" key="1">
    <citation type="submission" date="2020-07" db="EMBL/GenBank/DDBJ databases">
        <title>Koleobacter methoxysyntrophicus gen. nov., sp. nov., a novel anaerobic bacterium isolated from deep subsurface oil field and proposal of Koleobacterales ord. nov. in the phylum Firmicutes.</title>
        <authorList>
            <person name="Sakamoto S."/>
            <person name="Tamaki H."/>
        </authorList>
    </citation>
    <scope>NUCLEOTIDE SEQUENCE</scope>
    <source>
        <strain evidence="11">NRmbB1</strain>
    </source>
</reference>
<dbReference type="SFLD" id="SFLDG01082">
    <property type="entry name" value="B12-binding_domain_containing"/>
    <property type="match status" value="1"/>
</dbReference>
<dbReference type="InterPro" id="IPR004559">
    <property type="entry name" value="HemW-like"/>
</dbReference>
<dbReference type="PROSITE" id="PS51918">
    <property type="entry name" value="RADICAL_SAM"/>
    <property type="match status" value="1"/>
</dbReference>
<dbReference type="GO" id="GO:0006779">
    <property type="term" value="P:porphyrin-containing compound biosynthetic process"/>
    <property type="evidence" value="ECO:0007669"/>
    <property type="project" value="InterPro"/>
</dbReference>
<keyword evidence="9" id="KW-0963">Cytoplasm</keyword>